<comment type="caution">
    <text evidence="5">The sequence shown here is derived from an EMBL/GenBank/DDBJ whole genome shotgun (WGS) entry which is preliminary data.</text>
</comment>
<dbReference type="RefSeq" id="WP_382405535.1">
    <property type="nucleotide sequence ID" value="NZ_JBHSGU010000002.1"/>
</dbReference>
<keyword evidence="2 3" id="KW-0378">Hydrolase</keyword>
<dbReference type="EMBL" id="JBHSGU010000002">
    <property type="protein sequence ID" value="MFC4698852.1"/>
    <property type="molecule type" value="Genomic_DNA"/>
</dbReference>
<proteinExistence type="inferred from homology"/>
<dbReference type="GO" id="GO:0047617">
    <property type="term" value="F:fatty acyl-CoA hydrolase activity"/>
    <property type="evidence" value="ECO:0007669"/>
    <property type="project" value="UniProtKB-EC"/>
</dbReference>
<gene>
    <name evidence="5" type="ORF">ACFO4O_01585</name>
</gene>
<evidence type="ECO:0000256" key="2">
    <source>
        <dbReference type="ARBA" id="ARBA00022801"/>
    </source>
</evidence>
<dbReference type="CDD" id="cd03442">
    <property type="entry name" value="BFIT_BACH"/>
    <property type="match status" value="1"/>
</dbReference>
<reference evidence="6" key="1">
    <citation type="journal article" date="2019" name="Int. J. Syst. Evol. Microbiol.">
        <title>The Global Catalogue of Microorganisms (GCM) 10K type strain sequencing project: providing services to taxonomists for standard genome sequencing and annotation.</title>
        <authorList>
            <consortium name="The Broad Institute Genomics Platform"/>
            <consortium name="The Broad Institute Genome Sequencing Center for Infectious Disease"/>
            <person name="Wu L."/>
            <person name="Ma J."/>
        </authorList>
    </citation>
    <scope>NUCLEOTIDE SEQUENCE [LARGE SCALE GENOMIC DNA]</scope>
    <source>
        <strain evidence="6">KACC 12507</strain>
    </source>
</reference>
<dbReference type="Proteomes" id="UP001595897">
    <property type="component" value="Unassembled WGS sequence"/>
</dbReference>
<feature type="domain" description="HotDog ACOT-type" evidence="4">
    <location>
        <begin position="18"/>
        <end position="130"/>
    </location>
</feature>
<dbReference type="PROSITE" id="PS51770">
    <property type="entry name" value="HOTDOG_ACOT"/>
    <property type="match status" value="1"/>
</dbReference>
<dbReference type="Pfam" id="PF03061">
    <property type="entry name" value="4HBT"/>
    <property type="match status" value="1"/>
</dbReference>
<dbReference type="InterPro" id="IPR033120">
    <property type="entry name" value="HOTDOG_ACOT"/>
</dbReference>
<dbReference type="SUPFAM" id="SSF54637">
    <property type="entry name" value="Thioesterase/thiol ester dehydrase-isomerase"/>
    <property type="match status" value="1"/>
</dbReference>
<evidence type="ECO:0000256" key="1">
    <source>
        <dbReference type="ARBA" id="ARBA00010458"/>
    </source>
</evidence>
<evidence type="ECO:0000256" key="3">
    <source>
        <dbReference type="PROSITE-ProRule" id="PRU01106"/>
    </source>
</evidence>
<dbReference type="EC" id="3.1.2.20" evidence="5"/>
<comment type="similarity">
    <text evidence="1">Belongs to the acyl coenzyme A hydrolase family.</text>
</comment>
<dbReference type="PANTHER" id="PTHR11049">
    <property type="entry name" value="ACYL COENZYME A THIOESTER HYDROLASE"/>
    <property type="match status" value="1"/>
</dbReference>
<evidence type="ECO:0000313" key="6">
    <source>
        <dbReference type="Proteomes" id="UP001595897"/>
    </source>
</evidence>
<protein>
    <submittedName>
        <fullName evidence="5">Acyl-CoA thioesterase</fullName>
        <ecNumber evidence="5">3.1.2.20</ecNumber>
    </submittedName>
</protein>
<name>A0ABV9LQV1_9ALTE</name>
<dbReference type="InterPro" id="IPR006683">
    <property type="entry name" value="Thioestr_dom"/>
</dbReference>
<sequence length="198" mass="22201">MTSSSQSAEAPHNFRSVKSSQVVLKELMIPSYANFGGKVHGGIILSLMDKIAYTAAATHSRGYCVTASVDSVNFVNSVNVGELVTLMASVNYVGRSSMEVGIKVVSQDFKRGIEKHTNTSYFTMVAIDETTRESIPVPGLILENDKEIERFIWGKFRKQYKLDYKKQFHSMQDDLDMSREKQKLLNENCFVKSPNKSV</sequence>
<accession>A0ABV9LQV1</accession>
<dbReference type="Gene3D" id="3.10.129.10">
    <property type="entry name" value="Hotdog Thioesterase"/>
    <property type="match status" value="1"/>
</dbReference>
<dbReference type="PANTHER" id="PTHR11049:SF16">
    <property type="entry name" value="PROTEIN VDLD"/>
    <property type="match status" value="1"/>
</dbReference>
<evidence type="ECO:0000313" key="5">
    <source>
        <dbReference type="EMBL" id="MFC4698852.1"/>
    </source>
</evidence>
<evidence type="ECO:0000259" key="4">
    <source>
        <dbReference type="PROSITE" id="PS51770"/>
    </source>
</evidence>
<dbReference type="InterPro" id="IPR029069">
    <property type="entry name" value="HotDog_dom_sf"/>
</dbReference>
<keyword evidence="6" id="KW-1185">Reference proteome</keyword>
<organism evidence="5 6">
    <name type="scientific">Glaciecola siphonariae</name>
    <dbReference type="NCBI Taxonomy" id="521012"/>
    <lineage>
        <taxon>Bacteria</taxon>
        <taxon>Pseudomonadati</taxon>
        <taxon>Pseudomonadota</taxon>
        <taxon>Gammaproteobacteria</taxon>
        <taxon>Alteromonadales</taxon>
        <taxon>Alteromonadaceae</taxon>
        <taxon>Glaciecola</taxon>
    </lineage>
</organism>
<dbReference type="InterPro" id="IPR040170">
    <property type="entry name" value="Cytosol_ACT"/>
</dbReference>